<dbReference type="Gene3D" id="2.40.160.20">
    <property type="match status" value="1"/>
</dbReference>
<feature type="domain" description="Outer membrane protein beta-barrel" evidence="2">
    <location>
        <begin position="62"/>
        <end position="269"/>
    </location>
</feature>
<proteinExistence type="predicted"/>
<evidence type="ECO:0000259" key="2">
    <source>
        <dbReference type="Pfam" id="PF13505"/>
    </source>
</evidence>
<evidence type="ECO:0000256" key="1">
    <source>
        <dbReference type="ARBA" id="ARBA00022729"/>
    </source>
</evidence>
<gene>
    <name evidence="3" type="ORF">GFN93_10575</name>
</gene>
<sequence length="273" mass="29525">MKVKLSGKIRLKARAAQCHKGFRAGVQEVAGHVGLTLVTIQGCYIVLITTAGSIMKTTLPLTLALVGALISPLHAEEELAPPDVDFFVQAQMTQADMDPYGFDTADGLTINIGMWLNSVDLGEKSRFGLEGGFVTQGDVDELNEFIRSPTVSETGAGADSVRVRQEESLELSGFTAGVVWQSPYWLYLKAGGYLYDLKLDNRQQRILLNVNGDTVTTVNDAPQSESQSGLAPYVTAGIAIPVLDRLSLTAQYQYTNLESENFGTLGIGLRFTN</sequence>
<dbReference type="Pfam" id="PF13505">
    <property type="entry name" value="OMP_b-brl"/>
    <property type="match status" value="1"/>
</dbReference>
<accession>A0A6N7LWC7</accession>
<keyword evidence="4" id="KW-1185">Reference proteome</keyword>
<dbReference type="AlphaFoldDB" id="A0A6N7LWC7"/>
<evidence type="ECO:0000313" key="3">
    <source>
        <dbReference type="EMBL" id="MQX53696.1"/>
    </source>
</evidence>
<reference evidence="3 4" key="1">
    <citation type="submission" date="2019-10" db="EMBL/GenBank/DDBJ databases">
        <title>Alcanivorax sp.PA15-N-34 draft genome sequence.</title>
        <authorList>
            <person name="Liao X."/>
            <person name="Shao Z."/>
        </authorList>
    </citation>
    <scope>NUCLEOTIDE SEQUENCE [LARGE SCALE GENOMIC DNA]</scope>
    <source>
        <strain evidence="3 4">PA15-N-34</strain>
    </source>
</reference>
<comment type="caution">
    <text evidence="3">The sequence shown here is derived from an EMBL/GenBank/DDBJ whole genome shotgun (WGS) entry which is preliminary data.</text>
</comment>
<dbReference type="InterPro" id="IPR011250">
    <property type="entry name" value="OMP/PagP_B-barrel"/>
</dbReference>
<name>A0A6N7LWC7_9GAMM</name>
<dbReference type="EMBL" id="WIRE01000001">
    <property type="protein sequence ID" value="MQX53696.1"/>
    <property type="molecule type" value="Genomic_DNA"/>
</dbReference>
<evidence type="ECO:0000313" key="4">
    <source>
        <dbReference type="Proteomes" id="UP000469421"/>
    </source>
</evidence>
<dbReference type="SUPFAM" id="SSF56925">
    <property type="entry name" value="OMPA-like"/>
    <property type="match status" value="1"/>
</dbReference>
<dbReference type="Proteomes" id="UP000469421">
    <property type="component" value="Unassembled WGS sequence"/>
</dbReference>
<keyword evidence="1" id="KW-0732">Signal</keyword>
<organism evidence="3 4">
    <name type="scientific">Alcanivorax sediminis</name>
    <dbReference type="NCBI Taxonomy" id="2663008"/>
    <lineage>
        <taxon>Bacteria</taxon>
        <taxon>Pseudomonadati</taxon>
        <taxon>Pseudomonadota</taxon>
        <taxon>Gammaproteobacteria</taxon>
        <taxon>Oceanospirillales</taxon>
        <taxon>Alcanivoracaceae</taxon>
        <taxon>Alcanivorax</taxon>
    </lineage>
</organism>
<protein>
    <submittedName>
        <fullName evidence="3">Outer membrane beta-barrel protein</fullName>
    </submittedName>
</protein>
<dbReference type="InterPro" id="IPR027385">
    <property type="entry name" value="Beta-barrel_OMP"/>
</dbReference>